<gene>
    <name evidence="2" type="ORF">BRCON_1703</name>
</gene>
<evidence type="ECO:0000313" key="2">
    <source>
        <dbReference type="EMBL" id="AXA36480.1"/>
    </source>
</evidence>
<name>A0A2Z4Y5P0_SUMC1</name>
<dbReference type="InterPro" id="IPR013216">
    <property type="entry name" value="Methyltransf_11"/>
</dbReference>
<organism evidence="2 3">
    <name type="scientific">Sumerlaea chitinivorans</name>
    <dbReference type="NCBI Taxonomy" id="2250252"/>
    <lineage>
        <taxon>Bacteria</taxon>
        <taxon>Candidatus Sumerlaeota</taxon>
        <taxon>Candidatus Sumerlaeia</taxon>
        <taxon>Candidatus Sumerlaeales</taxon>
        <taxon>Candidatus Sumerlaeaceae</taxon>
        <taxon>Candidatus Sumerlaea</taxon>
    </lineage>
</organism>
<dbReference type="GO" id="GO:0032259">
    <property type="term" value="P:methylation"/>
    <property type="evidence" value="ECO:0007669"/>
    <property type="project" value="UniProtKB-KW"/>
</dbReference>
<dbReference type="KEGG" id="schv:BRCON_1703"/>
<accession>A0A2Z4Y5P0</accession>
<feature type="domain" description="Methyltransferase type 11" evidence="1">
    <location>
        <begin position="54"/>
        <end position="142"/>
    </location>
</feature>
<dbReference type="Proteomes" id="UP000262583">
    <property type="component" value="Chromosome"/>
</dbReference>
<dbReference type="PANTHER" id="PTHR43591">
    <property type="entry name" value="METHYLTRANSFERASE"/>
    <property type="match status" value="1"/>
</dbReference>
<dbReference type="InterPro" id="IPR029063">
    <property type="entry name" value="SAM-dependent_MTases_sf"/>
</dbReference>
<proteinExistence type="predicted"/>
<evidence type="ECO:0000259" key="1">
    <source>
        <dbReference type="Pfam" id="PF08241"/>
    </source>
</evidence>
<reference evidence="2 3" key="1">
    <citation type="submission" date="2018-05" db="EMBL/GenBank/DDBJ databases">
        <title>A metagenomic window into the 2 km-deep terrestrial subsurface aquifer revealed taxonomically and functionally diverse microbial community comprising novel uncultured bacterial lineages.</title>
        <authorList>
            <person name="Kadnikov V.V."/>
            <person name="Mardanov A.V."/>
            <person name="Beletsky A.V."/>
            <person name="Banks D."/>
            <person name="Pimenov N.V."/>
            <person name="Frank Y.A."/>
            <person name="Karnachuk O.V."/>
            <person name="Ravin N.V."/>
        </authorList>
    </citation>
    <scope>NUCLEOTIDE SEQUENCE [LARGE SCALE GENOMIC DNA]</scope>
    <source>
        <strain evidence="2">BY</strain>
    </source>
</reference>
<dbReference type="CDD" id="cd02440">
    <property type="entry name" value="AdoMet_MTases"/>
    <property type="match status" value="1"/>
</dbReference>
<evidence type="ECO:0000313" key="3">
    <source>
        <dbReference type="Proteomes" id="UP000262583"/>
    </source>
</evidence>
<protein>
    <submittedName>
        <fullName evidence="2">S-adenosylmethionine-dependent methyltransferase</fullName>
    </submittedName>
</protein>
<dbReference type="SUPFAM" id="SSF53335">
    <property type="entry name" value="S-adenosyl-L-methionine-dependent methyltransferases"/>
    <property type="match status" value="1"/>
</dbReference>
<dbReference type="Pfam" id="PF08241">
    <property type="entry name" value="Methyltransf_11"/>
    <property type="match status" value="1"/>
</dbReference>
<dbReference type="AlphaFoldDB" id="A0A2Z4Y5P0"/>
<dbReference type="GO" id="GO:0008757">
    <property type="term" value="F:S-adenosylmethionine-dependent methyltransferase activity"/>
    <property type="evidence" value="ECO:0007669"/>
    <property type="project" value="InterPro"/>
</dbReference>
<sequence>MNIEEYHKMHALEKNYWWFQARRKMIRTLLAELVPKCRVPADAALASRPALRILDIGCGTGMLMEDLQAYGWVAGLDFSPVALAYCRERRLPNLARADVQRLPVRSNSVDLLTALDLVEHVEDDRKLMGEIHRVLRPGGYALMSVPAHKRLWSNHDVALHHFRRYEKSEFRQLVLGAGLEIEKCSYMMASIYWPAAIYRRLKKHFLRPSASPKTDEFPLPVWVNALLRAVVSAEAPLLRRYSMPCGLSIVCIARKPA</sequence>
<dbReference type="Gene3D" id="3.40.50.150">
    <property type="entry name" value="Vaccinia Virus protein VP39"/>
    <property type="match status" value="1"/>
</dbReference>
<dbReference type="EMBL" id="CP030759">
    <property type="protein sequence ID" value="AXA36480.1"/>
    <property type="molecule type" value="Genomic_DNA"/>
</dbReference>
<keyword evidence="2" id="KW-0808">Transferase</keyword>
<keyword evidence="2" id="KW-0489">Methyltransferase</keyword>